<dbReference type="SMART" id="SM01381">
    <property type="entry name" value="7TM_GPCR_Srsx"/>
    <property type="match status" value="1"/>
</dbReference>
<feature type="transmembrane region" description="Helical" evidence="11">
    <location>
        <begin position="258"/>
        <end position="276"/>
    </location>
</feature>
<reference evidence="14" key="3">
    <citation type="submission" date="2015-06" db="UniProtKB">
        <authorList>
            <consortium name="EnsemblMetazoa"/>
        </authorList>
    </citation>
    <scope>IDENTIFICATION</scope>
</reference>
<comment type="similarity">
    <text evidence="10">Belongs to the G-protein coupled receptor 1 family.</text>
</comment>
<dbReference type="GO" id="GO:0004930">
    <property type="term" value="F:G protein-coupled receptor activity"/>
    <property type="evidence" value="ECO:0007669"/>
    <property type="project" value="UniProtKB-KW"/>
</dbReference>
<evidence type="ECO:0000256" key="11">
    <source>
        <dbReference type="SAM" id="Phobius"/>
    </source>
</evidence>
<dbReference type="OMA" id="HIMNALD"/>
<sequence>MDSSTFEPQNATGAAVFDEAFVAALKPTNFYSWYEGVLICGLVIAAVGVPGNLLTILAYTKYEQLQSPTNLLICSQSIGDLFTCLISPMILVFNCTEAGQALVSSNKYLCLVSLLVLFIALQSSITNILALSTERFIAVYFSLYYYNWVTDRNVKISVVAIWAVIIAINCLPLFGWNDWNSEVVCLPVTVYPQLFVQGLFVLPSLTIVLVCTVENVAIAITAVRRQRSIAAAVVVPNADQQTEEAKIKSRNQFKVTKMMLLVVGCFFTAWLPWIILNSIFYSVPSSWKMNGVPMEILIAFDYSKCVLVTNSIVNPFIYGWKNKLFRDAYYKLLGIRRAQDEA</sequence>
<evidence type="ECO:0000256" key="2">
    <source>
        <dbReference type="ARBA" id="ARBA00022475"/>
    </source>
</evidence>
<evidence type="ECO:0000256" key="1">
    <source>
        <dbReference type="ARBA" id="ARBA00004651"/>
    </source>
</evidence>
<feature type="transmembrane region" description="Helical" evidence="11">
    <location>
        <begin position="71"/>
        <end position="91"/>
    </location>
</feature>
<evidence type="ECO:0000256" key="4">
    <source>
        <dbReference type="ARBA" id="ARBA00022989"/>
    </source>
</evidence>
<dbReference type="OrthoDB" id="6286925at2759"/>
<feature type="transmembrane region" description="Helical" evidence="11">
    <location>
        <begin position="194"/>
        <end position="220"/>
    </location>
</feature>
<evidence type="ECO:0000256" key="10">
    <source>
        <dbReference type="RuleBase" id="RU000688"/>
    </source>
</evidence>
<evidence type="ECO:0000313" key="15">
    <source>
        <dbReference type="Proteomes" id="UP000014760"/>
    </source>
</evidence>
<reference evidence="15" key="1">
    <citation type="submission" date="2012-12" db="EMBL/GenBank/DDBJ databases">
        <authorList>
            <person name="Hellsten U."/>
            <person name="Grimwood J."/>
            <person name="Chapman J.A."/>
            <person name="Shapiro H."/>
            <person name="Aerts A."/>
            <person name="Otillar R.P."/>
            <person name="Terry A.Y."/>
            <person name="Boore J.L."/>
            <person name="Simakov O."/>
            <person name="Marletaz F."/>
            <person name="Cho S.-J."/>
            <person name="Edsinger-Gonzales E."/>
            <person name="Havlak P."/>
            <person name="Kuo D.-H."/>
            <person name="Larsson T."/>
            <person name="Lv J."/>
            <person name="Arendt D."/>
            <person name="Savage R."/>
            <person name="Osoegawa K."/>
            <person name="de Jong P."/>
            <person name="Lindberg D.R."/>
            <person name="Seaver E.C."/>
            <person name="Weisblat D.A."/>
            <person name="Putnam N.H."/>
            <person name="Grigoriev I.V."/>
            <person name="Rokhsar D.S."/>
        </authorList>
    </citation>
    <scope>NUCLEOTIDE SEQUENCE</scope>
    <source>
        <strain evidence="15">I ESC-2004</strain>
    </source>
</reference>
<dbReference type="GO" id="GO:0005886">
    <property type="term" value="C:plasma membrane"/>
    <property type="evidence" value="ECO:0007669"/>
    <property type="project" value="UniProtKB-SubCell"/>
</dbReference>
<evidence type="ECO:0000256" key="3">
    <source>
        <dbReference type="ARBA" id="ARBA00022692"/>
    </source>
</evidence>
<keyword evidence="9 10" id="KW-0807">Transducer</keyword>
<feature type="transmembrane region" description="Helical" evidence="11">
    <location>
        <begin position="154"/>
        <end position="174"/>
    </location>
</feature>
<gene>
    <name evidence="13" type="ORF">CAPTEDRAFT_213818</name>
</gene>
<evidence type="ECO:0000259" key="12">
    <source>
        <dbReference type="PROSITE" id="PS50262"/>
    </source>
</evidence>
<dbReference type="InterPro" id="IPR017452">
    <property type="entry name" value="GPCR_Rhodpsn_7TM"/>
</dbReference>
<organism evidence="13">
    <name type="scientific">Capitella teleta</name>
    <name type="common">Polychaete worm</name>
    <dbReference type="NCBI Taxonomy" id="283909"/>
    <lineage>
        <taxon>Eukaryota</taxon>
        <taxon>Metazoa</taxon>
        <taxon>Spiralia</taxon>
        <taxon>Lophotrochozoa</taxon>
        <taxon>Annelida</taxon>
        <taxon>Polychaeta</taxon>
        <taxon>Sedentaria</taxon>
        <taxon>Scolecida</taxon>
        <taxon>Capitellidae</taxon>
        <taxon>Capitella</taxon>
    </lineage>
</organism>
<keyword evidence="7 10" id="KW-0675">Receptor</keyword>
<dbReference type="InterPro" id="IPR000276">
    <property type="entry name" value="GPCR_Rhodpsn"/>
</dbReference>
<dbReference type="HOGENOM" id="CLU_009579_11_5_1"/>
<keyword evidence="6 11" id="KW-0472">Membrane</keyword>
<dbReference type="Proteomes" id="UP000014760">
    <property type="component" value="Unassembled WGS sequence"/>
</dbReference>
<reference evidence="13 15" key="2">
    <citation type="journal article" date="2013" name="Nature">
        <title>Insights into bilaterian evolution from three spiralian genomes.</title>
        <authorList>
            <person name="Simakov O."/>
            <person name="Marletaz F."/>
            <person name="Cho S.J."/>
            <person name="Edsinger-Gonzales E."/>
            <person name="Havlak P."/>
            <person name="Hellsten U."/>
            <person name="Kuo D.H."/>
            <person name="Larsson T."/>
            <person name="Lv J."/>
            <person name="Arendt D."/>
            <person name="Savage R."/>
            <person name="Osoegawa K."/>
            <person name="de Jong P."/>
            <person name="Grimwood J."/>
            <person name="Chapman J.A."/>
            <person name="Shapiro H."/>
            <person name="Aerts A."/>
            <person name="Otillar R.P."/>
            <person name="Terry A.Y."/>
            <person name="Boore J.L."/>
            <person name="Grigoriev I.V."/>
            <person name="Lindberg D.R."/>
            <person name="Seaver E.C."/>
            <person name="Weisblat D.A."/>
            <person name="Putnam N.H."/>
            <person name="Rokhsar D.S."/>
        </authorList>
    </citation>
    <scope>NUCLEOTIDE SEQUENCE</scope>
    <source>
        <strain evidence="13 15">I ESC-2004</strain>
    </source>
</reference>
<dbReference type="Pfam" id="PF00001">
    <property type="entry name" value="7tm_1"/>
    <property type="match status" value="1"/>
</dbReference>
<dbReference type="SUPFAM" id="SSF81321">
    <property type="entry name" value="Family A G protein-coupled receptor-like"/>
    <property type="match status" value="1"/>
</dbReference>
<evidence type="ECO:0000256" key="9">
    <source>
        <dbReference type="ARBA" id="ARBA00023224"/>
    </source>
</evidence>
<comment type="subcellular location">
    <subcellularLocation>
        <location evidence="1">Cell membrane</location>
        <topology evidence="1">Multi-pass membrane protein</topology>
    </subcellularLocation>
</comment>
<protein>
    <recommendedName>
        <fullName evidence="12">G-protein coupled receptors family 1 profile domain-containing protein</fullName>
    </recommendedName>
</protein>
<keyword evidence="5 10" id="KW-0297">G-protein coupled receptor</keyword>
<name>R7UEQ9_CAPTE</name>
<feature type="transmembrane region" description="Helical" evidence="11">
    <location>
        <begin position="296"/>
        <end position="317"/>
    </location>
</feature>
<accession>R7UEQ9</accession>
<dbReference type="PROSITE" id="PS50262">
    <property type="entry name" value="G_PROTEIN_RECEP_F1_2"/>
    <property type="match status" value="1"/>
</dbReference>
<evidence type="ECO:0000256" key="8">
    <source>
        <dbReference type="ARBA" id="ARBA00023180"/>
    </source>
</evidence>
<keyword evidence="3 10" id="KW-0812">Transmembrane</keyword>
<evidence type="ECO:0000313" key="14">
    <source>
        <dbReference type="EnsemblMetazoa" id="CapteP213818"/>
    </source>
</evidence>
<proteinExistence type="inferred from homology"/>
<dbReference type="PROSITE" id="PS00237">
    <property type="entry name" value="G_PROTEIN_RECEP_F1_1"/>
    <property type="match status" value="1"/>
</dbReference>
<dbReference type="AlphaFoldDB" id="R7UEQ9"/>
<keyword evidence="2" id="KW-1003">Cell membrane</keyword>
<dbReference type="PRINTS" id="PR00237">
    <property type="entry name" value="GPCRRHODOPSN"/>
</dbReference>
<feature type="transmembrane region" description="Helical" evidence="11">
    <location>
        <begin position="36"/>
        <end position="59"/>
    </location>
</feature>
<keyword evidence="4 11" id="KW-1133">Transmembrane helix</keyword>
<keyword evidence="8" id="KW-0325">Glycoprotein</keyword>
<dbReference type="EMBL" id="AMQN01001659">
    <property type="status" value="NOT_ANNOTATED_CDS"/>
    <property type="molecule type" value="Genomic_DNA"/>
</dbReference>
<evidence type="ECO:0000256" key="6">
    <source>
        <dbReference type="ARBA" id="ARBA00023136"/>
    </source>
</evidence>
<evidence type="ECO:0000256" key="5">
    <source>
        <dbReference type="ARBA" id="ARBA00023040"/>
    </source>
</evidence>
<keyword evidence="15" id="KW-1185">Reference proteome</keyword>
<feature type="transmembrane region" description="Helical" evidence="11">
    <location>
        <begin position="111"/>
        <end position="133"/>
    </location>
</feature>
<dbReference type="CDD" id="cd00637">
    <property type="entry name" value="7tm_classA_rhodopsin-like"/>
    <property type="match status" value="1"/>
</dbReference>
<dbReference type="EnsemblMetazoa" id="CapteT213818">
    <property type="protein sequence ID" value="CapteP213818"/>
    <property type="gene ID" value="CapteG213818"/>
</dbReference>
<evidence type="ECO:0000313" key="13">
    <source>
        <dbReference type="EMBL" id="ELU02278.1"/>
    </source>
</evidence>
<dbReference type="Gene3D" id="1.20.1070.10">
    <property type="entry name" value="Rhodopsin 7-helix transmembrane proteins"/>
    <property type="match status" value="1"/>
</dbReference>
<dbReference type="EMBL" id="KB304239">
    <property type="protein sequence ID" value="ELU02278.1"/>
    <property type="molecule type" value="Genomic_DNA"/>
</dbReference>
<dbReference type="PANTHER" id="PTHR24246">
    <property type="entry name" value="OLFACTORY RECEPTOR AND ADENOSINE RECEPTOR"/>
    <property type="match status" value="1"/>
</dbReference>
<dbReference type="STRING" id="283909.R7UEQ9"/>
<evidence type="ECO:0000256" key="7">
    <source>
        <dbReference type="ARBA" id="ARBA00023170"/>
    </source>
</evidence>
<dbReference type="PANTHER" id="PTHR24246:SF27">
    <property type="entry name" value="ADENOSINE RECEPTOR, ISOFORM A"/>
    <property type="match status" value="1"/>
</dbReference>
<feature type="domain" description="G-protein coupled receptors family 1 profile" evidence="12">
    <location>
        <begin position="51"/>
        <end position="318"/>
    </location>
</feature>